<evidence type="ECO:0000313" key="2">
    <source>
        <dbReference type="Proteomes" id="UP000255230"/>
    </source>
</evidence>
<accession>A0A378QX87</accession>
<dbReference type="AlphaFoldDB" id="A0A378QX87"/>
<dbReference type="RefSeq" id="WP_062335195.1">
    <property type="nucleotide sequence ID" value="NZ_CP014237.1"/>
</dbReference>
<dbReference type="EMBL" id="UGPY01000005">
    <property type="protein sequence ID" value="STZ04950.1"/>
    <property type="molecule type" value="Genomic_DNA"/>
</dbReference>
<evidence type="ECO:0000313" key="1">
    <source>
        <dbReference type="EMBL" id="STZ04950.1"/>
    </source>
</evidence>
<dbReference type="KEGG" id="mos:AXE82_11635"/>
<sequence length="81" mass="9007">MIIELATLPPEIQQYIAKVEQGESISFAKNGKIIATINQPTQQPVKSLIERFSQSNPAVADIELELPPRQLSSKDSIEIFD</sequence>
<protein>
    <submittedName>
        <fullName evidence="1">Uncharacterized protein</fullName>
    </submittedName>
</protein>
<keyword evidence="2" id="KW-1185">Reference proteome</keyword>
<gene>
    <name evidence="1" type="ORF">NCTC10465_02406</name>
</gene>
<name>A0A378QX87_FAUOS</name>
<organism evidence="1 2">
    <name type="scientific">Faucicola osloensis</name>
    <name type="common">Moraxella osloensis</name>
    <dbReference type="NCBI Taxonomy" id="34062"/>
    <lineage>
        <taxon>Bacteria</taxon>
        <taxon>Pseudomonadati</taxon>
        <taxon>Pseudomonadota</taxon>
        <taxon>Gammaproteobacteria</taxon>
        <taxon>Moraxellales</taxon>
        <taxon>Moraxellaceae</taxon>
        <taxon>Faucicola</taxon>
    </lineage>
</organism>
<reference evidence="1 2" key="1">
    <citation type="submission" date="2018-06" db="EMBL/GenBank/DDBJ databases">
        <authorList>
            <consortium name="Pathogen Informatics"/>
            <person name="Doyle S."/>
        </authorList>
    </citation>
    <scope>NUCLEOTIDE SEQUENCE [LARGE SCALE GENOMIC DNA]</scope>
    <source>
        <strain evidence="1 2">NCTC10465</strain>
    </source>
</reference>
<proteinExistence type="predicted"/>
<dbReference type="GeneID" id="35779500"/>
<dbReference type="Proteomes" id="UP000255230">
    <property type="component" value="Unassembled WGS sequence"/>
</dbReference>